<comment type="caution">
    <text evidence="1">The sequence shown here is derived from an EMBL/GenBank/DDBJ whole genome shotgun (WGS) entry which is preliminary data.</text>
</comment>
<name>A0ACC2X3A5_9TREE</name>
<evidence type="ECO:0000313" key="1">
    <source>
        <dbReference type="EMBL" id="KAJ9117886.1"/>
    </source>
</evidence>
<proteinExistence type="predicted"/>
<keyword evidence="2" id="KW-1185">Reference proteome</keyword>
<dbReference type="Proteomes" id="UP001230649">
    <property type="component" value="Unassembled WGS sequence"/>
</dbReference>
<reference evidence="1" key="1">
    <citation type="submission" date="2023-04" db="EMBL/GenBank/DDBJ databases">
        <title>Draft Genome sequencing of Naganishia species isolated from polar environments using Oxford Nanopore Technology.</title>
        <authorList>
            <person name="Leo P."/>
            <person name="Venkateswaran K."/>
        </authorList>
    </citation>
    <scope>NUCLEOTIDE SEQUENCE</scope>
    <source>
        <strain evidence="1">MNA-CCFEE 5262</strain>
    </source>
</reference>
<accession>A0ACC2X3A5</accession>
<gene>
    <name evidence="1" type="ORF">QFC20_000167</name>
</gene>
<evidence type="ECO:0000313" key="2">
    <source>
        <dbReference type="Proteomes" id="UP001230649"/>
    </source>
</evidence>
<organism evidence="1 2">
    <name type="scientific">Naganishia adeliensis</name>
    <dbReference type="NCBI Taxonomy" id="92952"/>
    <lineage>
        <taxon>Eukaryota</taxon>
        <taxon>Fungi</taxon>
        <taxon>Dikarya</taxon>
        <taxon>Basidiomycota</taxon>
        <taxon>Agaricomycotina</taxon>
        <taxon>Tremellomycetes</taxon>
        <taxon>Filobasidiales</taxon>
        <taxon>Filobasidiaceae</taxon>
        <taxon>Naganishia</taxon>
    </lineage>
</organism>
<protein>
    <submittedName>
        <fullName evidence="1">Uncharacterized protein</fullName>
    </submittedName>
</protein>
<dbReference type="EMBL" id="JASBWS010000001">
    <property type="protein sequence ID" value="KAJ9117886.1"/>
    <property type="molecule type" value="Genomic_DNA"/>
</dbReference>
<sequence length="107" mass="11594">MSEDAKPLLSPLPADADRTKPQAQGRYSPGPNRISFPPSSTSALYAGEDPDEYDLRTSGYRPTPTRNRSANNVLAGARQTENADLEARRDARPGLPKLSRESTNLPG</sequence>